<reference evidence="1 2" key="1">
    <citation type="journal article" date="2012" name="J. Bacteriol.">
        <title>Complete genome sequence of the metabolically versatile halophilic archaeon Haloferax mediterranei, a poly(3-hydroxybutyrate-co-3-hydroxyvalerate) producer.</title>
        <authorList>
            <person name="Han J."/>
            <person name="Zhang F."/>
            <person name="Hou J."/>
            <person name="Liu X."/>
            <person name="Li M."/>
            <person name="Liu H."/>
            <person name="Cai L."/>
            <person name="Zhang B."/>
            <person name="Chen Y."/>
            <person name="Zhou J."/>
            <person name="Hu S."/>
            <person name="Xiang H."/>
        </authorList>
    </citation>
    <scope>NUCLEOTIDE SEQUENCE [LARGE SCALE GENOMIC DNA]</scope>
    <source>
        <strain evidence="2">ATCC 33500 / DSM 1411 / JCM 8866 / NBRC 14739 / NCIMB 2177 / R-4</strain>
        <plasmid evidence="2">pHM500</plasmid>
    </source>
</reference>
<organism evidence="1 2">
    <name type="scientific">Haloferax mediterranei (strain ATCC 33500 / DSM 1411 / JCM 8866 / NBRC 14739 / NCIMB 2177 / R-4)</name>
    <name type="common">Halobacterium mediterranei</name>
    <dbReference type="NCBI Taxonomy" id="523841"/>
    <lineage>
        <taxon>Archaea</taxon>
        <taxon>Methanobacteriati</taxon>
        <taxon>Methanobacteriota</taxon>
        <taxon>Stenosarchaea group</taxon>
        <taxon>Halobacteria</taxon>
        <taxon>Halobacteriales</taxon>
        <taxon>Haloferacaceae</taxon>
        <taxon>Haloferax</taxon>
    </lineage>
</organism>
<dbReference type="KEGG" id="hme:HFX_6309"/>
<sequence>MANYRQSISLASEIRASEISGEQFRKQEKHTFEILREALLVLRVEDKVVIESVYHDAPATVGQVFHLDSPNRVERKDEIAILLVLDVGVTVVSIDVDTV</sequence>
<dbReference type="Proteomes" id="UP000006469">
    <property type="component" value="Plasmid pHM500"/>
</dbReference>
<evidence type="ECO:0000313" key="1">
    <source>
        <dbReference type="EMBL" id="AFK21431.1"/>
    </source>
</evidence>
<keyword evidence="1" id="KW-0614">Plasmid</keyword>
<dbReference type="HOGENOM" id="CLU_2313704_0_0_2"/>
<protein>
    <submittedName>
        <fullName evidence="1">Uncharacterized protein</fullName>
    </submittedName>
</protein>
<dbReference type="AlphaFoldDB" id="I3RB21"/>
<name>I3RB21_HALMT</name>
<dbReference type="EMBL" id="CP001871">
    <property type="protein sequence ID" value="AFK21431.1"/>
    <property type="molecule type" value="Genomic_DNA"/>
</dbReference>
<accession>I3RB21</accession>
<evidence type="ECO:0000313" key="2">
    <source>
        <dbReference type="Proteomes" id="UP000006469"/>
    </source>
</evidence>
<gene>
    <name evidence="1" type="ordered locus">HFX_6309</name>
</gene>
<geneLocation type="plasmid" evidence="1 2">
    <name>pHM500</name>
</geneLocation>
<proteinExistence type="predicted"/>